<dbReference type="EMBL" id="JACKTI010000029">
    <property type="protein sequence ID" value="MCV7023666.1"/>
    <property type="molecule type" value="Genomic_DNA"/>
</dbReference>
<organism evidence="2 3">
    <name type="scientific">Mycolicibacterium novocastrense</name>
    <name type="common">Mycobacterium novocastrense</name>
    <dbReference type="NCBI Taxonomy" id="59813"/>
    <lineage>
        <taxon>Bacteria</taxon>
        <taxon>Bacillati</taxon>
        <taxon>Actinomycetota</taxon>
        <taxon>Actinomycetes</taxon>
        <taxon>Mycobacteriales</taxon>
        <taxon>Mycobacteriaceae</taxon>
        <taxon>Mycolicibacterium</taxon>
    </lineage>
</organism>
<evidence type="ECO:0000313" key="2">
    <source>
        <dbReference type="EMBL" id="MCV7023666.1"/>
    </source>
</evidence>
<evidence type="ECO:0000313" key="3">
    <source>
        <dbReference type="Proteomes" id="UP001207528"/>
    </source>
</evidence>
<evidence type="ECO:0000259" key="1">
    <source>
        <dbReference type="Pfam" id="PF26571"/>
    </source>
</evidence>
<name>A0AAW5SI48_MYCNV</name>
<accession>A0AAW5SI48</accession>
<dbReference type="Pfam" id="PF26571">
    <property type="entry name" value="VldE"/>
    <property type="match status" value="1"/>
</dbReference>
<proteinExistence type="predicted"/>
<gene>
    <name evidence="2" type="ORF">H7I77_09940</name>
</gene>
<protein>
    <recommendedName>
        <fullName evidence="1">ARB-07466-like C-terminal domain-containing protein</fullName>
    </recommendedName>
</protein>
<comment type="caution">
    <text evidence="2">The sequence shown here is derived from an EMBL/GenBank/DDBJ whole genome shotgun (WGS) entry which is preliminary data.</text>
</comment>
<reference evidence="2" key="1">
    <citation type="submission" date="2020-07" db="EMBL/GenBank/DDBJ databases">
        <authorList>
            <person name="Pettersson B.M.F."/>
            <person name="Behra P.R.K."/>
            <person name="Ramesh M."/>
            <person name="Das S."/>
            <person name="Dasgupta S."/>
            <person name="Kirsebom L.A."/>
        </authorList>
    </citation>
    <scope>NUCLEOTIDE SEQUENCE</scope>
    <source>
        <strain evidence="2">DSM 44203</strain>
    </source>
</reference>
<sequence length="287" mass="31449">MAMTVPDEVTVLARAHELFAGSPGVARSGGPAVDAQQVLRDGQPLSGAAFERYRQRAAQAHFDLRSGGATDAQLLSILRGAVDDHAAARHQTRVILDAARADSAPAADTPMGQRELMRRRIARLRAQSRTVSGARARALRRLLLLRALAYQRRRGAGARGPLNTTAAGRADEKGLQHYTKLMNRAVSAAFPQIREIGGWREDRLHWHPDGLALDIMIPNYDTPAGRDLGNRIVEFLIRNRGPLGLDHMMWRQRQINANGTSSLMGDRGSDTENHFDHIHVVSIGGGY</sequence>
<dbReference type="Proteomes" id="UP001207528">
    <property type="component" value="Unassembled WGS sequence"/>
</dbReference>
<dbReference type="RefSeq" id="WP_131808514.1">
    <property type="nucleotide sequence ID" value="NZ_BCTA01000013.1"/>
</dbReference>
<dbReference type="InterPro" id="IPR058593">
    <property type="entry name" value="ARB_07466-like_C"/>
</dbReference>
<reference evidence="2" key="2">
    <citation type="journal article" date="2022" name="BMC Genomics">
        <title>Comparative genome analysis of mycobacteria focusing on tRNA and non-coding RNA.</title>
        <authorList>
            <person name="Behra P.R.K."/>
            <person name="Pettersson B.M.F."/>
            <person name="Ramesh M."/>
            <person name="Das S."/>
            <person name="Dasgupta S."/>
            <person name="Kirsebom L.A."/>
        </authorList>
    </citation>
    <scope>NUCLEOTIDE SEQUENCE</scope>
    <source>
        <strain evidence="2">DSM 44203</strain>
    </source>
</reference>
<dbReference type="AlphaFoldDB" id="A0AAW5SI48"/>
<feature type="domain" description="ARB-07466-like C-terminal" evidence="1">
    <location>
        <begin position="172"/>
        <end position="275"/>
    </location>
</feature>